<gene>
    <name evidence="1" type="ORF">Bpfe_017248</name>
</gene>
<keyword evidence="2" id="KW-1185">Reference proteome</keyword>
<name>A0AAD8BFI6_BIOPF</name>
<evidence type="ECO:0000313" key="2">
    <source>
        <dbReference type="Proteomes" id="UP001233172"/>
    </source>
</evidence>
<dbReference type="EMBL" id="JASAOG010000087">
    <property type="protein sequence ID" value="KAK0053317.1"/>
    <property type="molecule type" value="Genomic_DNA"/>
</dbReference>
<sequence length="190" mass="21296">MVCTELTFGQRFTWDRPVRPQRYGPMEDRIKLPYPLRLPLALGRAYLPLDPTHTRPDINCQSSGLETKYFLKPNQLVPPTAINWFHQLQPTGSTNCNQLAPPTATNWLHQLQPTGSTNCNQLQPTGSTNCNQLQPTGSTNCNQLAPPTAINWLHQLQPTGSTNCNQLAPPTATNWLLQLLQLFSFQSSFS</sequence>
<organism evidence="1 2">
    <name type="scientific">Biomphalaria pfeifferi</name>
    <name type="common">Bloodfluke planorb</name>
    <name type="synonym">Freshwater snail</name>
    <dbReference type="NCBI Taxonomy" id="112525"/>
    <lineage>
        <taxon>Eukaryota</taxon>
        <taxon>Metazoa</taxon>
        <taxon>Spiralia</taxon>
        <taxon>Lophotrochozoa</taxon>
        <taxon>Mollusca</taxon>
        <taxon>Gastropoda</taxon>
        <taxon>Heterobranchia</taxon>
        <taxon>Euthyneura</taxon>
        <taxon>Panpulmonata</taxon>
        <taxon>Hygrophila</taxon>
        <taxon>Lymnaeoidea</taxon>
        <taxon>Planorbidae</taxon>
        <taxon>Biomphalaria</taxon>
    </lineage>
</organism>
<proteinExistence type="predicted"/>
<dbReference type="AlphaFoldDB" id="A0AAD8BFI6"/>
<comment type="caution">
    <text evidence="1">The sequence shown here is derived from an EMBL/GenBank/DDBJ whole genome shotgun (WGS) entry which is preliminary data.</text>
</comment>
<reference evidence="1" key="1">
    <citation type="journal article" date="2023" name="PLoS Negl. Trop. Dis.">
        <title>A genome sequence for Biomphalaria pfeifferi, the major vector snail for the human-infecting parasite Schistosoma mansoni.</title>
        <authorList>
            <person name="Bu L."/>
            <person name="Lu L."/>
            <person name="Laidemitt M.R."/>
            <person name="Zhang S.M."/>
            <person name="Mutuku M."/>
            <person name="Mkoji G."/>
            <person name="Steinauer M."/>
            <person name="Loker E.S."/>
        </authorList>
    </citation>
    <scope>NUCLEOTIDE SEQUENCE</scope>
    <source>
        <strain evidence="1">KasaAsao</strain>
    </source>
</reference>
<accession>A0AAD8BFI6</accession>
<protein>
    <submittedName>
        <fullName evidence="1">Uncharacterized protein</fullName>
    </submittedName>
</protein>
<reference evidence="1" key="2">
    <citation type="submission" date="2023-04" db="EMBL/GenBank/DDBJ databases">
        <authorList>
            <person name="Bu L."/>
            <person name="Lu L."/>
            <person name="Laidemitt M.R."/>
            <person name="Zhang S.M."/>
            <person name="Mutuku M."/>
            <person name="Mkoji G."/>
            <person name="Steinauer M."/>
            <person name="Loker E.S."/>
        </authorList>
    </citation>
    <scope>NUCLEOTIDE SEQUENCE</scope>
    <source>
        <strain evidence="1">KasaAsao</strain>
        <tissue evidence="1">Whole Snail</tissue>
    </source>
</reference>
<evidence type="ECO:0000313" key="1">
    <source>
        <dbReference type="EMBL" id="KAK0053317.1"/>
    </source>
</evidence>
<dbReference type="Proteomes" id="UP001233172">
    <property type="component" value="Unassembled WGS sequence"/>
</dbReference>